<dbReference type="InterPro" id="IPR015943">
    <property type="entry name" value="WD40/YVTN_repeat-like_dom_sf"/>
</dbReference>
<organism evidence="7 8">
    <name type="scientific">Dissostichus mawsoni</name>
    <name type="common">Antarctic cod</name>
    <dbReference type="NCBI Taxonomy" id="36200"/>
    <lineage>
        <taxon>Eukaryota</taxon>
        <taxon>Metazoa</taxon>
        <taxon>Chordata</taxon>
        <taxon>Craniata</taxon>
        <taxon>Vertebrata</taxon>
        <taxon>Euteleostomi</taxon>
        <taxon>Actinopterygii</taxon>
        <taxon>Neopterygii</taxon>
        <taxon>Teleostei</taxon>
        <taxon>Neoteleostei</taxon>
        <taxon>Acanthomorphata</taxon>
        <taxon>Eupercaria</taxon>
        <taxon>Perciformes</taxon>
        <taxon>Notothenioidei</taxon>
        <taxon>Nototheniidae</taxon>
        <taxon>Dissostichus</taxon>
    </lineage>
</organism>
<name>A0A7J5XCY3_DISMA</name>
<dbReference type="OrthoDB" id="8946971at2759"/>
<reference evidence="7 8" key="1">
    <citation type="submission" date="2020-03" db="EMBL/GenBank/DDBJ databases">
        <title>Dissostichus mawsoni Genome sequencing and assembly.</title>
        <authorList>
            <person name="Park H."/>
        </authorList>
    </citation>
    <scope>NUCLEOTIDE SEQUENCE [LARGE SCALE GENOMIC DNA]</scope>
    <source>
        <strain evidence="7">DM0001</strain>
        <tissue evidence="7">Muscle</tissue>
    </source>
</reference>
<proteinExistence type="predicted"/>
<keyword evidence="5" id="KW-0812">Transmembrane</keyword>
<evidence type="ECO:0000256" key="1">
    <source>
        <dbReference type="ARBA" id="ARBA00004370"/>
    </source>
</evidence>
<feature type="chain" id="PRO_5029669392" evidence="6">
    <location>
        <begin position="18"/>
        <end position="493"/>
    </location>
</feature>
<keyword evidence="5" id="KW-1133">Transmembrane helix</keyword>
<feature type="compositionally biased region" description="Gly residues" evidence="4">
    <location>
        <begin position="369"/>
        <end position="395"/>
    </location>
</feature>
<keyword evidence="3" id="KW-0325">Glycoprotein</keyword>
<protein>
    <submittedName>
        <fullName evidence="7">Uncharacterized protein</fullName>
    </submittedName>
</protein>
<evidence type="ECO:0000256" key="5">
    <source>
        <dbReference type="SAM" id="Phobius"/>
    </source>
</evidence>
<feature type="signal peptide" evidence="6">
    <location>
        <begin position="1"/>
        <end position="17"/>
    </location>
</feature>
<gene>
    <name evidence="7" type="ORF">F7725_025621</name>
</gene>
<keyword evidence="8" id="KW-1185">Reference proteome</keyword>
<dbReference type="GO" id="GO:0016020">
    <property type="term" value="C:membrane"/>
    <property type="evidence" value="ECO:0007669"/>
    <property type="project" value="UniProtKB-SubCell"/>
</dbReference>
<dbReference type="Gene3D" id="3.30.1680.10">
    <property type="entry name" value="ligand-binding face of the semaphorins, domain 2"/>
    <property type="match status" value="1"/>
</dbReference>
<dbReference type="Pfam" id="PF01437">
    <property type="entry name" value="PSI"/>
    <property type="match status" value="1"/>
</dbReference>
<sequence>MVCVCVCVCVCVGVCRCNVQGQEDRRVLALELDKERHALFVAFSSCVIRVPLSRCSQHGVCRRACLASRDPYCIWLRTGSCANMAPDALKEVGGTNQFEIFISHLYSLYNQSTRNFRLLKEAAAELNMEILKIGQIFTIRWVASSFKTVKAVWKDFPALALHFKTSSENASRNDLERQKYKGLLKHLTNSGFVEDLAVMKDILRELQSLSLKLQRREMTLVDSSVHIKQTINVLTAMKTTGGRSSAGFEQDIEGDHLFHQDSCHVNVLATVRNQESAADSAYGVRGFPELEHAAANVHYTLLLACVLVAFSLGAILSGFLVSWYCSRSATQQARRMGKDPEVPHTLSLQSLAKLNRLLDGQKKCLSQGDGGLSQGDGGLSQGDGGLSQGDGGLSQGDGDLSGLPTPVSTPELPIKNMKALRHHQYERNQNCNNAADSSHKPTPCGSTSSLGFMAVVRNSMTQQVFPFSHHHGNSLNNVAAHGNDLFNFTASAR</sequence>
<keyword evidence="2 5" id="KW-0472">Membrane</keyword>
<evidence type="ECO:0000256" key="6">
    <source>
        <dbReference type="SAM" id="SignalP"/>
    </source>
</evidence>
<comment type="caution">
    <text evidence="7">The sequence shown here is derived from an EMBL/GenBank/DDBJ whole genome shotgun (WGS) entry which is preliminary data.</text>
</comment>
<evidence type="ECO:0000313" key="8">
    <source>
        <dbReference type="Proteomes" id="UP000518266"/>
    </source>
</evidence>
<dbReference type="EMBL" id="JAAKFY010000026">
    <property type="protein sequence ID" value="KAF3834417.1"/>
    <property type="molecule type" value="Genomic_DNA"/>
</dbReference>
<dbReference type="SUPFAM" id="SSF103575">
    <property type="entry name" value="Plexin repeat"/>
    <property type="match status" value="1"/>
</dbReference>
<dbReference type="Proteomes" id="UP000518266">
    <property type="component" value="Unassembled WGS sequence"/>
</dbReference>
<evidence type="ECO:0000256" key="4">
    <source>
        <dbReference type="SAM" id="MobiDB-lite"/>
    </source>
</evidence>
<evidence type="ECO:0000313" key="7">
    <source>
        <dbReference type="EMBL" id="KAF3834417.1"/>
    </source>
</evidence>
<dbReference type="PANTHER" id="PTHR46880:SF8">
    <property type="entry name" value="E3 SUMO-PROTEIN LIGASE KIAA1586"/>
    <property type="match status" value="1"/>
</dbReference>
<evidence type="ECO:0000256" key="3">
    <source>
        <dbReference type="ARBA" id="ARBA00023180"/>
    </source>
</evidence>
<accession>A0A7J5XCY3</accession>
<feature type="region of interest" description="Disordered" evidence="4">
    <location>
        <begin position="369"/>
        <end position="407"/>
    </location>
</feature>
<keyword evidence="6" id="KW-0732">Signal</keyword>
<dbReference type="Gene3D" id="2.130.10.10">
    <property type="entry name" value="YVTN repeat-like/Quinoprotein amine dehydrogenase"/>
    <property type="match status" value="1"/>
</dbReference>
<comment type="subcellular location">
    <subcellularLocation>
        <location evidence="1">Membrane</location>
    </subcellularLocation>
</comment>
<dbReference type="AlphaFoldDB" id="A0A7J5XCY3"/>
<dbReference type="PANTHER" id="PTHR46880">
    <property type="entry name" value="RAS-ASSOCIATING DOMAIN-CONTAINING PROTEIN"/>
    <property type="match status" value="1"/>
</dbReference>
<dbReference type="InterPro" id="IPR002165">
    <property type="entry name" value="Plexin_repeat"/>
</dbReference>
<feature type="transmembrane region" description="Helical" evidence="5">
    <location>
        <begin position="299"/>
        <end position="325"/>
    </location>
</feature>
<evidence type="ECO:0000256" key="2">
    <source>
        <dbReference type="ARBA" id="ARBA00023136"/>
    </source>
</evidence>